<dbReference type="GO" id="GO:0005886">
    <property type="term" value="C:plasma membrane"/>
    <property type="evidence" value="ECO:0007669"/>
    <property type="project" value="TreeGrafter"/>
</dbReference>
<dbReference type="InterPro" id="IPR014729">
    <property type="entry name" value="Rossmann-like_a/b/a_fold"/>
</dbReference>
<dbReference type="AlphaFoldDB" id="A0A2M7B883"/>
<dbReference type="Gene3D" id="3.40.50.620">
    <property type="entry name" value="HUPs"/>
    <property type="match status" value="1"/>
</dbReference>
<dbReference type="InterPro" id="IPR003848">
    <property type="entry name" value="DUF218"/>
</dbReference>
<protein>
    <submittedName>
        <fullName evidence="2">YdcF family protein</fullName>
    </submittedName>
</protein>
<evidence type="ECO:0000313" key="2">
    <source>
        <dbReference type="EMBL" id="PIU99324.1"/>
    </source>
</evidence>
<feature type="domain" description="DUF218" evidence="1">
    <location>
        <begin position="8"/>
        <end position="92"/>
    </location>
</feature>
<proteinExistence type="predicted"/>
<name>A0A2M7B883_9BACT</name>
<dbReference type="CDD" id="cd06259">
    <property type="entry name" value="YdcF-like"/>
    <property type="match status" value="1"/>
</dbReference>
<reference evidence="3" key="1">
    <citation type="submission" date="2017-09" db="EMBL/GenBank/DDBJ databases">
        <title>Depth-based differentiation of microbial function through sediment-hosted aquifers and enrichment of novel symbionts in the deep terrestrial subsurface.</title>
        <authorList>
            <person name="Probst A.J."/>
            <person name="Ladd B."/>
            <person name="Jarett J.K."/>
            <person name="Geller-Mcgrath D.E."/>
            <person name="Sieber C.M.K."/>
            <person name="Emerson J.B."/>
            <person name="Anantharaman K."/>
            <person name="Thomas B.C."/>
            <person name="Malmstrom R."/>
            <person name="Stieglmeier M."/>
            <person name="Klingl A."/>
            <person name="Woyke T."/>
            <person name="Ryan C.M."/>
            <person name="Banfield J.F."/>
        </authorList>
    </citation>
    <scope>NUCLEOTIDE SEQUENCE [LARGE SCALE GENOMIC DNA]</scope>
</reference>
<dbReference type="EMBL" id="PEVH01000015">
    <property type="protein sequence ID" value="PIU99324.1"/>
    <property type="molecule type" value="Genomic_DNA"/>
</dbReference>
<sequence length="92" mass="10579">MDNLNIYDAIIVLGNSTRGEEIGGIMKNRLEKALEIYGKNQKTKIILSGGKEEKGISEAQKMRRYLEKWGLTEEIFILEEQSRNTFENLKNS</sequence>
<comment type="caution">
    <text evidence="2">The sequence shown here is derived from an EMBL/GenBank/DDBJ whole genome shotgun (WGS) entry which is preliminary data.</text>
</comment>
<gene>
    <name evidence="2" type="ORF">COS59_00420</name>
</gene>
<evidence type="ECO:0000259" key="1">
    <source>
        <dbReference type="Pfam" id="PF02698"/>
    </source>
</evidence>
<dbReference type="Pfam" id="PF02698">
    <property type="entry name" value="DUF218"/>
    <property type="match status" value="1"/>
</dbReference>
<accession>A0A2M7B883</accession>
<dbReference type="Proteomes" id="UP000230131">
    <property type="component" value="Unassembled WGS sequence"/>
</dbReference>
<dbReference type="GO" id="GO:0000270">
    <property type="term" value="P:peptidoglycan metabolic process"/>
    <property type="evidence" value="ECO:0007669"/>
    <property type="project" value="TreeGrafter"/>
</dbReference>
<dbReference type="GO" id="GO:0043164">
    <property type="term" value="P:Gram-negative-bacterium-type cell wall biogenesis"/>
    <property type="evidence" value="ECO:0007669"/>
    <property type="project" value="TreeGrafter"/>
</dbReference>
<dbReference type="InterPro" id="IPR051599">
    <property type="entry name" value="Cell_Envelope_Assoc"/>
</dbReference>
<feature type="non-terminal residue" evidence="2">
    <location>
        <position position="92"/>
    </location>
</feature>
<evidence type="ECO:0000313" key="3">
    <source>
        <dbReference type="Proteomes" id="UP000230131"/>
    </source>
</evidence>
<dbReference type="PANTHER" id="PTHR30336:SF4">
    <property type="entry name" value="ENVELOPE BIOGENESIS FACTOR ELYC"/>
    <property type="match status" value="1"/>
</dbReference>
<dbReference type="PANTHER" id="PTHR30336">
    <property type="entry name" value="INNER MEMBRANE PROTEIN, PROBABLE PERMEASE"/>
    <property type="match status" value="1"/>
</dbReference>
<organism evidence="2 3">
    <name type="scientific">Candidatus Wolfebacteria bacterium CG03_land_8_20_14_0_80_36_15</name>
    <dbReference type="NCBI Taxonomy" id="1975067"/>
    <lineage>
        <taxon>Bacteria</taxon>
        <taxon>Candidatus Wolfeibacteriota</taxon>
    </lineage>
</organism>